<dbReference type="InterPro" id="IPR021385">
    <property type="entry name" value="DUF3017"/>
</dbReference>
<keyword evidence="2" id="KW-0812">Transmembrane</keyword>
<dbReference type="EMBL" id="JAEDAJ010000003">
    <property type="protein sequence ID" value="MBK0331258.1"/>
    <property type="molecule type" value="Genomic_DNA"/>
</dbReference>
<dbReference type="Pfam" id="PF11222">
    <property type="entry name" value="DUF3017"/>
    <property type="match status" value="1"/>
</dbReference>
<keyword evidence="2" id="KW-1133">Transmembrane helix</keyword>
<feature type="transmembrane region" description="Helical" evidence="2">
    <location>
        <begin position="119"/>
        <end position="136"/>
    </location>
</feature>
<dbReference type="RefSeq" id="WP_200501889.1">
    <property type="nucleotide sequence ID" value="NZ_JAEDAJ010000003.1"/>
</dbReference>
<proteinExistence type="predicted"/>
<feature type="compositionally biased region" description="Low complexity" evidence="1">
    <location>
        <begin position="1"/>
        <end position="18"/>
    </location>
</feature>
<keyword evidence="4" id="KW-1185">Reference proteome</keyword>
<protein>
    <submittedName>
        <fullName evidence="3">DUF3017 domain-containing protein</fullName>
    </submittedName>
</protein>
<evidence type="ECO:0000256" key="1">
    <source>
        <dbReference type="SAM" id="MobiDB-lite"/>
    </source>
</evidence>
<feature type="transmembrane region" description="Helical" evidence="2">
    <location>
        <begin position="89"/>
        <end position="112"/>
    </location>
</feature>
<name>A0ABS1B9C8_9MICO</name>
<accession>A0ABS1B9C8</accession>
<evidence type="ECO:0000313" key="4">
    <source>
        <dbReference type="Proteomes" id="UP000612352"/>
    </source>
</evidence>
<gene>
    <name evidence="3" type="ORF">I8D64_07565</name>
</gene>
<keyword evidence="2" id="KW-0472">Membrane</keyword>
<organism evidence="3 4">
    <name type="scientific">Brachybacterium halotolerans</name>
    <dbReference type="NCBI Taxonomy" id="2795215"/>
    <lineage>
        <taxon>Bacteria</taxon>
        <taxon>Bacillati</taxon>
        <taxon>Actinomycetota</taxon>
        <taxon>Actinomycetes</taxon>
        <taxon>Micrococcales</taxon>
        <taxon>Dermabacteraceae</taxon>
        <taxon>Brachybacterium</taxon>
    </lineage>
</organism>
<feature type="compositionally biased region" description="Basic and acidic residues" evidence="1">
    <location>
        <begin position="19"/>
        <end position="37"/>
    </location>
</feature>
<evidence type="ECO:0000256" key="2">
    <source>
        <dbReference type="SAM" id="Phobius"/>
    </source>
</evidence>
<sequence>MSPSTSPGPGVGPDAGADAGREAHADAGHAAGHEAHADAAGPAQSAPRRVPLGEGLRRQTLLLLALIALVAVLGFGASTSAVVAGRLLAALLLVVALLRACLPASLLGALVVRSRGLDVLVMLALAGGLAVLSAAPNL</sequence>
<comment type="caution">
    <text evidence="3">The sequence shown here is derived from an EMBL/GenBank/DDBJ whole genome shotgun (WGS) entry which is preliminary data.</text>
</comment>
<reference evidence="3 4" key="1">
    <citation type="submission" date="2020-12" db="EMBL/GenBank/DDBJ databases">
        <title>Brachybacterium sp. MASK1Z-5, whole genome shotgun sequence.</title>
        <authorList>
            <person name="Tuo L."/>
        </authorList>
    </citation>
    <scope>NUCLEOTIDE SEQUENCE [LARGE SCALE GENOMIC DNA]</scope>
    <source>
        <strain evidence="3 4">MASK1Z-5</strain>
    </source>
</reference>
<evidence type="ECO:0000313" key="3">
    <source>
        <dbReference type="EMBL" id="MBK0331258.1"/>
    </source>
</evidence>
<feature type="region of interest" description="Disordered" evidence="1">
    <location>
        <begin position="1"/>
        <end position="50"/>
    </location>
</feature>
<feature type="transmembrane region" description="Helical" evidence="2">
    <location>
        <begin position="61"/>
        <end position="83"/>
    </location>
</feature>
<dbReference type="Proteomes" id="UP000612352">
    <property type="component" value="Unassembled WGS sequence"/>
</dbReference>